<feature type="compositionally biased region" description="Polar residues" evidence="5">
    <location>
        <begin position="750"/>
        <end position="762"/>
    </location>
</feature>
<keyword evidence="4" id="KW-0067">ATP-binding</keyword>
<reference evidence="6" key="1">
    <citation type="submission" date="2020-07" db="EMBL/GenBank/DDBJ databases">
        <title>Draft Genome Sequence of a Deep-Sea Yeast, Naganishia (Cryptococcus) liquefaciens strain N6.</title>
        <authorList>
            <person name="Han Y.W."/>
            <person name="Kajitani R."/>
            <person name="Morimoto H."/>
            <person name="Parhat M."/>
            <person name="Tsubouchi H."/>
            <person name="Bakenova O."/>
            <person name="Ogata M."/>
            <person name="Argunhan B."/>
            <person name="Aoki R."/>
            <person name="Kajiwara S."/>
            <person name="Itoh T."/>
            <person name="Iwasaki H."/>
        </authorList>
    </citation>
    <scope>NUCLEOTIDE SEQUENCE</scope>
    <source>
        <strain evidence="6">N6</strain>
    </source>
</reference>
<keyword evidence="2" id="KW-0378">Hydrolase</keyword>
<feature type="active site" description="Proton acceptor" evidence="3">
    <location>
        <position position="190"/>
    </location>
</feature>
<dbReference type="AlphaFoldDB" id="A0A8H3YIG7"/>
<evidence type="ECO:0000256" key="4">
    <source>
        <dbReference type="PIRSR" id="PIRSR600407-2"/>
    </source>
</evidence>
<dbReference type="GO" id="GO:0004382">
    <property type="term" value="F:GDP phosphatase activity"/>
    <property type="evidence" value="ECO:0007669"/>
    <property type="project" value="TreeGrafter"/>
</dbReference>
<keyword evidence="7" id="KW-1185">Reference proteome</keyword>
<name>A0A8H3YIG7_9TREE</name>
<feature type="compositionally biased region" description="Low complexity" evidence="5">
    <location>
        <begin position="723"/>
        <end position="733"/>
    </location>
</feature>
<dbReference type="GO" id="GO:0005794">
    <property type="term" value="C:Golgi apparatus"/>
    <property type="evidence" value="ECO:0007669"/>
    <property type="project" value="TreeGrafter"/>
</dbReference>
<feature type="binding site" evidence="4">
    <location>
        <begin position="258"/>
        <end position="262"/>
    </location>
    <ligand>
        <name>ATP</name>
        <dbReference type="ChEBI" id="CHEBI:30616"/>
    </ligand>
</feature>
<organism evidence="6 7">
    <name type="scientific">Naganishia liquefaciens</name>
    <dbReference type="NCBI Taxonomy" id="104408"/>
    <lineage>
        <taxon>Eukaryota</taxon>
        <taxon>Fungi</taxon>
        <taxon>Dikarya</taxon>
        <taxon>Basidiomycota</taxon>
        <taxon>Agaricomycotina</taxon>
        <taxon>Tremellomycetes</taxon>
        <taxon>Filobasidiales</taxon>
        <taxon>Filobasidiaceae</taxon>
        <taxon>Naganishia</taxon>
    </lineage>
</organism>
<dbReference type="PANTHER" id="PTHR11782:SF121">
    <property type="entry name" value="NUCLEOSIDE-DIPHOSPHATASE MIG-23"/>
    <property type="match status" value="1"/>
</dbReference>
<keyword evidence="4" id="KW-0547">Nucleotide-binding</keyword>
<proteinExistence type="inferred from homology"/>
<dbReference type="Gene3D" id="3.30.420.40">
    <property type="match status" value="1"/>
</dbReference>
<dbReference type="GO" id="GO:0005524">
    <property type="term" value="F:ATP binding"/>
    <property type="evidence" value="ECO:0007669"/>
    <property type="project" value="UniProtKB-KW"/>
</dbReference>
<gene>
    <name evidence="6" type="ORF">NliqN6_4973</name>
</gene>
<evidence type="ECO:0000256" key="3">
    <source>
        <dbReference type="PIRSR" id="PIRSR600407-1"/>
    </source>
</evidence>
<comment type="caution">
    <text evidence="6">The sequence shown here is derived from an EMBL/GenBank/DDBJ whole genome shotgun (WGS) entry which is preliminary data.</text>
</comment>
<evidence type="ECO:0000256" key="5">
    <source>
        <dbReference type="SAM" id="MobiDB-lite"/>
    </source>
</evidence>
<dbReference type="OrthoDB" id="6372431at2759"/>
<dbReference type="Proteomes" id="UP000620104">
    <property type="component" value="Unassembled WGS sequence"/>
</dbReference>
<accession>A0A8H3YIG7</accession>
<feature type="region of interest" description="Disordered" evidence="5">
    <location>
        <begin position="699"/>
        <end position="789"/>
    </location>
</feature>
<feature type="compositionally biased region" description="Low complexity" evidence="5">
    <location>
        <begin position="763"/>
        <end position="779"/>
    </location>
</feature>
<dbReference type="EMBL" id="BLZA01000030">
    <property type="protein sequence ID" value="GHJ88571.1"/>
    <property type="molecule type" value="Genomic_DNA"/>
</dbReference>
<sequence>MAPPVSHLASTRYALVIDAGSSGSRLQIYSWQDPEAEREGIVSAIKERWRKQGKSMSRKGKGKADAADEMEWEVERALRRLVKVEKGAPGDLWIKKAEPGISTLEPNQVSDYLAPLLTHALQQIPPSQHANTPIYLLATAGMRLLPQDHQQGLLKATCRLLRKQYPFRVDDLNDLGPCGESVRIISGEEEGMWGWVAVNYLMDGFGHAPSASSHDNPALLPLPELEEEVQGSLETDIPPTLVDPSQHIPTFGFLDMGGASTQIAFSPTFEELKESGYPAEELKSVSLRLLSGQVVEWPVFVASWLGFGTNKARDRYVKLLLEDWMKGETGGLSGSTPAIADPCLPRGLSVPSSIPNTSPPFIGTGSFAQCLEGLQRLLEKDATCPEPHGHCLFAGLPTPHIDFEREDQRGFIGISEYWYTAQQVLGLGGLWDWGEWEKGMNTFCSREWPDLEKELTDSEHWHGNKVDIARLQMQCFKGAWISNVLHEGIGIPRIFDIGGNQTLTGGDIGDLNDEAERRAKEKGLMGKKQHFQSMDSIGDTAISWTLGKMVIEASRGVDPHGYEPDRVGLNNKWTQIWRDGTTRVGNALGMPALENRLASHGIELAWFSYLVLVAAVLSIYFSLRRRCWLSQGSMASTRRRKDSDVGAVRDWMRRRSSALPIPEGLTTPSERARSLTVSKFKLLGYRLAGLASRWTSRSKRMASNRRDLEPGISMLSLPERDPSSYSISSSHSLPPSPRERNDAFFIPAQDFSQNSTPMHKQYSTTLSGPPSPTASGSPSMRHGGLSHMSSLSNLRSKRSHPLLPMMTSASSGGWNDPPDTALGLSNVHASNDEGVLLPNLTSKGSETKAISRNSSRINLNEYGRLAPRPVSRGPGAEDL</sequence>
<dbReference type="GO" id="GO:0045134">
    <property type="term" value="F:UDP phosphatase activity"/>
    <property type="evidence" value="ECO:0007669"/>
    <property type="project" value="TreeGrafter"/>
</dbReference>
<dbReference type="InterPro" id="IPR000407">
    <property type="entry name" value="GDA1_CD39_NTPase"/>
</dbReference>
<evidence type="ECO:0008006" key="8">
    <source>
        <dbReference type="Google" id="ProtNLM"/>
    </source>
</evidence>
<dbReference type="GO" id="GO:0017111">
    <property type="term" value="F:ribonucleoside triphosphate phosphatase activity"/>
    <property type="evidence" value="ECO:0007669"/>
    <property type="project" value="TreeGrafter"/>
</dbReference>
<comment type="similarity">
    <text evidence="1">Belongs to the GDA1/CD39 NTPase family.</text>
</comment>
<dbReference type="GO" id="GO:0016020">
    <property type="term" value="C:membrane"/>
    <property type="evidence" value="ECO:0007669"/>
    <property type="project" value="TreeGrafter"/>
</dbReference>
<dbReference type="GO" id="GO:0046036">
    <property type="term" value="P:CTP metabolic process"/>
    <property type="evidence" value="ECO:0007669"/>
    <property type="project" value="TreeGrafter"/>
</dbReference>
<evidence type="ECO:0000256" key="2">
    <source>
        <dbReference type="ARBA" id="ARBA00022801"/>
    </source>
</evidence>
<evidence type="ECO:0000313" key="6">
    <source>
        <dbReference type="EMBL" id="GHJ88571.1"/>
    </source>
</evidence>
<dbReference type="Pfam" id="PF01150">
    <property type="entry name" value="GDA1_CD39"/>
    <property type="match status" value="1"/>
</dbReference>
<dbReference type="CDD" id="cd24039">
    <property type="entry name" value="ASKHA_NBD_YND1-like"/>
    <property type="match status" value="1"/>
</dbReference>
<protein>
    <recommendedName>
        <fullName evidence="8">Nucleoside phosphatase</fullName>
    </recommendedName>
</protein>
<dbReference type="Gene3D" id="3.30.420.150">
    <property type="entry name" value="Exopolyphosphatase. Domain 2"/>
    <property type="match status" value="1"/>
</dbReference>
<dbReference type="GO" id="GO:0006256">
    <property type="term" value="P:UDP catabolic process"/>
    <property type="evidence" value="ECO:0007669"/>
    <property type="project" value="TreeGrafter"/>
</dbReference>
<evidence type="ECO:0000256" key="1">
    <source>
        <dbReference type="ARBA" id="ARBA00009283"/>
    </source>
</evidence>
<dbReference type="PANTHER" id="PTHR11782">
    <property type="entry name" value="ADENOSINE/GUANOSINE DIPHOSPHATASE"/>
    <property type="match status" value="1"/>
</dbReference>
<evidence type="ECO:0000313" key="7">
    <source>
        <dbReference type="Proteomes" id="UP000620104"/>
    </source>
</evidence>